<evidence type="ECO:0000256" key="1">
    <source>
        <dbReference type="SAM" id="MobiDB-lite"/>
    </source>
</evidence>
<evidence type="ECO:0000313" key="3">
    <source>
        <dbReference type="Proteomes" id="UP000054032"/>
    </source>
</evidence>
<protein>
    <submittedName>
        <fullName evidence="2">Uncharacterized protein</fullName>
    </submittedName>
</protein>
<dbReference type="EMBL" id="KI964032">
    <property type="protein sequence ID" value="EUC43334.1"/>
    <property type="molecule type" value="Genomic_DNA"/>
</dbReference>
<gene>
    <name evidence="2" type="ORF">COCMIDRAFT_28172</name>
</gene>
<dbReference type="OrthoDB" id="4692646at2759"/>
<keyword evidence="3" id="KW-1185">Reference proteome</keyword>
<dbReference type="KEGG" id="bor:COCMIDRAFT_28172"/>
<accession>W6Z704</accession>
<dbReference type="GeneID" id="19121256"/>
<name>W6Z704_COCMI</name>
<reference evidence="2 3" key="1">
    <citation type="journal article" date="2013" name="PLoS Genet.">
        <title>Comparative genome structure, secondary metabolite, and effector coding capacity across Cochliobolus pathogens.</title>
        <authorList>
            <person name="Condon B.J."/>
            <person name="Leng Y."/>
            <person name="Wu D."/>
            <person name="Bushley K.E."/>
            <person name="Ohm R.A."/>
            <person name="Otillar R."/>
            <person name="Martin J."/>
            <person name="Schackwitz W."/>
            <person name="Grimwood J."/>
            <person name="MohdZainudin N."/>
            <person name="Xue C."/>
            <person name="Wang R."/>
            <person name="Manning V.A."/>
            <person name="Dhillon B."/>
            <person name="Tu Z.J."/>
            <person name="Steffenson B.J."/>
            <person name="Salamov A."/>
            <person name="Sun H."/>
            <person name="Lowry S."/>
            <person name="LaButti K."/>
            <person name="Han J."/>
            <person name="Copeland A."/>
            <person name="Lindquist E."/>
            <person name="Barry K."/>
            <person name="Schmutz J."/>
            <person name="Baker S.E."/>
            <person name="Ciuffetti L.M."/>
            <person name="Grigoriev I.V."/>
            <person name="Zhong S."/>
            <person name="Turgeon B.G."/>
        </authorList>
    </citation>
    <scope>NUCLEOTIDE SEQUENCE [LARGE SCALE GENOMIC DNA]</scope>
    <source>
        <strain evidence="2 3">ATCC 44560</strain>
    </source>
</reference>
<dbReference type="RefSeq" id="XP_007690132.1">
    <property type="nucleotide sequence ID" value="XM_007691942.1"/>
</dbReference>
<dbReference type="AlphaFoldDB" id="W6Z704"/>
<sequence length="126" mass="14797">MSNVSLTFVREEPNLSVWTEHSDRVHPKDLSRHLSDTVGKERFRISLRKNIYIVYIDGRYRRNDDVSRVIRSVEVAANGKKQNRDSGSDNEEDSREFTIGPKTYQKRLEDIKMAEKVLSSERTPKW</sequence>
<dbReference type="Proteomes" id="UP000054032">
    <property type="component" value="Unassembled WGS sequence"/>
</dbReference>
<organism evidence="2 3">
    <name type="scientific">Bipolaris oryzae ATCC 44560</name>
    <dbReference type="NCBI Taxonomy" id="930090"/>
    <lineage>
        <taxon>Eukaryota</taxon>
        <taxon>Fungi</taxon>
        <taxon>Dikarya</taxon>
        <taxon>Ascomycota</taxon>
        <taxon>Pezizomycotina</taxon>
        <taxon>Dothideomycetes</taxon>
        <taxon>Pleosporomycetidae</taxon>
        <taxon>Pleosporales</taxon>
        <taxon>Pleosporineae</taxon>
        <taxon>Pleosporaceae</taxon>
        <taxon>Bipolaris</taxon>
    </lineage>
</organism>
<dbReference type="HOGENOM" id="CLU_2183688_0_0_1"/>
<feature type="region of interest" description="Disordered" evidence="1">
    <location>
        <begin position="75"/>
        <end position="102"/>
    </location>
</feature>
<proteinExistence type="predicted"/>
<evidence type="ECO:0000313" key="2">
    <source>
        <dbReference type="EMBL" id="EUC43334.1"/>
    </source>
</evidence>